<keyword evidence="7" id="KW-0479">Metal-binding</keyword>
<evidence type="ECO:0000256" key="1">
    <source>
        <dbReference type="ARBA" id="ARBA00004123"/>
    </source>
</evidence>
<dbReference type="SMART" id="SM00249">
    <property type="entry name" value="PHD"/>
    <property type="match status" value="4"/>
</dbReference>
<dbReference type="PROSITE" id="PS50280">
    <property type="entry name" value="SET"/>
    <property type="match status" value="1"/>
</dbReference>
<evidence type="ECO:0000259" key="16">
    <source>
        <dbReference type="PROSITE" id="PS51215"/>
    </source>
</evidence>
<feature type="domain" description="SET" evidence="13">
    <location>
        <begin position="786"/>
        <end position="903"/>
    </location>
</feature>
<evidence type="ECO:0000259" key="15">
    <source>
        <dbReference type="PROSITE" id="PS50868"/>
    </source>
</evidence>
<dbReference type="PANTHER" id="PTHR22884">
    <property type="entry name" value="SET DOMAIN PROTEINS"/>
    <property type="match status" value="1"/>
</dbReference>
<evidence type="ECO:0000259" key="13">
    <source>
        <dbReference type="PROSITE" id="PS50280"/>
    </source>
</evidence>
<proteinExistence type="predicted"/>
<organism evidence="17 18">
    <name type="scientific">Allacma fusca</name>
    <dbReference type="NCBI Taxonomy" id="39272"/>
    <lineage>
        <taxon>Eukaryota</taxon>
        <taxon>Metazoa</taxon>
        <taxon>Ecdysozoa</taxon>
        <taxon>Arthropoda</taxon>
        <taxon>Hexapoda</taxon>
        <taxon>Collembola</taxon>
        <taxon>Symphypleona</taxon>
        <taxon>Sminthuridae</taxon>
        <taxon>Allacma</taxon>
    </lineage>
</organism>
<dbReference type="GO" id="GO:0008270">
    <property type="term" value="F:zinc ion binding"/>
    <property type="evidence" value="ECO:0007669"/>
    <property type="project" value="UniProtKB-KW"/>
</dbReference>
<dbReference type="CDD" id="cd15566">
    <property type="entry name" value="PHD3_NSD"/>
    <property type="match status" value="1"/>
</dbReference>
<evidence type="ECO:0000256" key="6">
    <source>
        <dbReference type="ARBA" id="ARBA00022691"/>
    </source>
</evidence>
<feature type="domain" description="Post-SET" evidence="15">
    <location>
        <begin position="909"/>
        <end position="925"/>
    </location>
</feature>
<protein>
    <recommendedName>
        <fullName evidence="19">Histone-lysine N-methyltransferase</fullName>
    </recommendedName>
</protein>
<dbReference type="Pfam" id="PF22908">
    <property type="entry name" value="PHD_NSD"/>
    <property type="match status" value="1"/>
</dbReference>
<dbReference type="GO" id="GO:0016279">
    <property type="term" value="F:protein-lysine N-methyltransferase activity"/>
    <property type="evidence" value="ECO:0007669"/>
    <property type="project" value="UniProtKB-ARBA"/>
</dbReference>
<sequence length="1046" mass="118984">MKLKRSRLFKISQELDTKRAQELLKCYSSDVDIRDDSHSYSTKHGVLVWAKNVGSIYWPAFIVQLEDKPDLNVSDPQVSPGSCAFVIFLESKFRLSALNWERLIPVFEESFEEQMELIIKLNIVESKKPNCCTLLFKRSVEYLHEFRNYDLKSRYSIAQQKYLDHEATRVKSRRSYGGKQVTHSYQTQLLRCDRTGKTEGNNPVCLVVDGQELEKSRSGYSVTGHIKKLPSDWKNSKSRSIPSGGSIFQEDQTDCKHRKRSSSRSSNASFKKGEEPGRKHGRYSLRPVPLQSVLQIEPELSLPVPQSNIDTDDCEGETFAEEIEERKKGLRPKCGGKELKEWATEKFDMVDKTFKFESQKYLQCTATTCGKAIEGQVPLYCHDFPFHPDCVTEVKDGEETKFKCEMCVVKKCLLCKKSDGNCVKCSKCDFRYHIQCLRPFPQAEIQNETGPLTCPLHFCHTCIAEHEILKKVRNYKVCKSSSLRCLKCPTSYHRACVPASCISSITSNFLICPRHQNTQSVSKCRRLGCFMCNKRLVSKEKPTLVNCIKCPLTYHVQCVVDVASFEGNEDALNEYMSTFECESCFWGLYPLPGQTVWCQQASFSFWPARILYPKESSARTVHSPYSFSVVYFGSQQSYYDGARYSRVVPLNIGAYDVLKKIKMYTDDPKLMTAYEEGTYVMDMSECYRLTILQAPEPYYKKIEKNVYKLGKSNCKYNQKRVTHSDSTCTCHEDLTTAIICHYGSGCLNRDQAIECDDTTCKDPSRCTNRMFTRSSGNGKTTDSTKSAVTLEAFPTVNKGWGVRTTAALKRGDFVVEYVGEVISKELYQWRLQRKEGSDSLYFLELDTNLYIDAEYMGNFSRLINHSCDPNCSTEKYMSQGKQVVGIFANGDIRPGSELTFDYGYESSGKPFSCVCGASNCRGQINRSHIRNNKVGEARNESPSDGRLDEEWKDKCEVCSYPGTSLLCCEAPNCDKAYHASCLKLTSVPSGTWVCPEHTDLVTTSSKRIRKSQKKVLEAGKHPTVRNNKENLNKKSKANALNRRSKT</sequence>
<dbReference type="Pfam" id="PF17907">
    <property type="entry name" value="AWS"/>
    <property type="match status" value="1"/>
</dbReference>
<evidence type="ECO:0008006" key="19">
    <source>
        <dbReference type="Google" id="ProtNLM"/>
    </source>
</evidence>
<keyword evidence="8" id="KW-0677">Repeat</keyword>
<evidence type="ECO:0000256" key="8">
    <source>
        <dbReference type="ARBA" id="ARBA00022737"/>
    </source>
</evidence>
<evidence type="ECO:0000256" key="7">
    <source>
        <dbReference type="ARBA" id="ARBA00022723"/>
    </source>
</evidence>
<dbReference type="EMBL" id="CAJVCH010571800">
    <property type="protein sequence ID" value="CAG7838565.1"/>
    <property type="molecule type" value="Genomic_DNA"/>
</dbReference>
<keyword evidence="4" id="KW-0489">Methyltransferase</keyword>
<comment type="caution">
    <text evidence="17">The sequence shown here is derived from an EMBL/GenBank/DDBJ whole genome shotgun (WGS) entry which is preliminary data.</text>
</comment>
<feature type="compositionally biased region" description="Low complexity" evidence="12">
    <location>
        <begin position="1037"/>
        <end position="1046"/>
    </location>
</feature>
<dbReference type="InterPro" id="IPR050777">
    <property type="entry name" value="SET2_Histone-Lys_MeTrsfase"/>
</dbReference>
<dbReference type="PROSITE" id="PS00028">
    <property type="entry name" value="ZINC_FINGER_C2H2_1"/>
    <property type="match status" value="1"/>
</dbReference>
<evidence type="ECO:0000259" key="14">
    <source>
        <dbReference type="PROSITE" id="PS50812"/>
    </source>
</evidence>
<evidence type="ECO:0000256" key="3">
    <source>
        <dbReference type="ARBA" id="ARBA00022454"/>
    </source>
</evidence>
<gene>
    <name evidence="17" type="ORF">AFUS01_LOCUS47522</name>
</gene>
<evidence type="ECO:0000256" key="10">
    <source>
        <dbReference type="ARBA" id="ARBA00022833"/>
    </source>
</evidence>
<dbReference type="Pfam" id="PF23011">
    <property type="entry name" value="PHD-1st_NSD"/>
    <property type="match status" value="1"/>
</dbReference>
<feature type="region of interest" description="Disordered" evidence="12">
    <location>
        <begin position="1014"/>
        <end position="1046"/>
    </location>
</feature>
<dbReference type="CDD" id="cd05162">
    <property type="entry name" value="PWWP"/>
    <property type="match status" value="2"/>
</dbReference>
<keyword evidence="6" id="KW-0949">S-adenosyl-L-methionine</keyword>
<accession>A0A8J2MGP0</accession>
<evidence type="ECO:0000313" key="17">
    <source>
        <dbReference type="EMBL" id="CAG7838565.1"/>
    </source>
</evidence>
<feature type="compositionally biased region" description="Basic and acidic residues" evidence="12">
    <location>
        <begin position="1014"/>
        <end position="1032"/>
    </location>
</feature>
<dbReference type="AlphaFoldDB" id="A0A8J2MGP0"/>
<dbReference type="InterPro" id="IPR000313">
    <property type="entry name" value="PWWP_dom"/>
</dbReference>
<keyword evidence="3" id="KW-0158">Chromosome</keyword>
<feature type="domain" description="PWWP" evidence="14">
    <location>
        <begin position="44"/>
        <end position="109"/>
    </location>
</feature>
<dbReference type="PROSITE" id="PS50868">
    <property type="entry name" value="POST_SET"/>
    <property type="match status" value="1"/>
</dbReference>
<dbReference type="Pfam" id="PF00855">
    <property type="entry name" value="PWWP"/>
    <property type="match status" value="1"/>
</dbReference>
<dbReference type="InterPro" id="IPR055198">
    <property type="entry name" value="NSD_PHD"/>
</dbReference>
<reference evidence="17" key="1">
    <citation type="submission" date="2021-06" db="EMBL/GenBank/DDBJ databases">
        <authorList>
            <person name="Hodson N. C."/>
            <person name="Mongue J. A."/>
            <person name="Jaron S. K."/>
        </authorList>
    </citation>
    <scope>NUCLEOTIDE SEQUENCE</scope>
</reference>
<dbReference type="PROSITE" id="PS51215">
    <property type="entry name" value="AWS"/>
    <property type="match status" value="1"/>
</dbReference>
<dbReference type="SMART" id="SM00317">
    <property type="entry name" value="SET"/>
    <property type="match status" value="1"/>
</dbReference>
<dbReference type="InterPro" id="IPR001214">
    <property type="entry name" value="SET_dom"/>
</dbReference>
<name>A0A8J2MGP0_9HEXA</name>
<evidence type="ECO:0000313" key="18">
    <source>
        <dbReference type="Proteomes" id="UP000708208"/>
    </source>
</evidence>
<evidence type="ECO:0000256" key="2">
    <source>
        <dbReference type="ARBA" id="ARBA00004286"/>
    </source>
</evidence>
<feature type="domain" description="PWWP" evidence="14">
    <location>
        <begin position="592"/>
        <end position="653"/>
    </location>
</feature>
<dbReference type="OrthoDB" id="422362at2759"/>
<dbReference type="GO" id="GO:0140938">
    <property type="term" value="F:histone H3 methyltransferase activity"/>
    <property type="evidence" value="ECO:0007669"/>
    <property type="project" value="UniProtKB-ARBA"/>
</dbReference>
<comment type="subcellular location">
    <subcellularLocation>
        <location evidence="2">Chromosome</location>
    </subcellularLocation>
    <subcellularLocation>
        <location evidence="1">Nucleus</location>
    </subcellularLocation>
</comment>
<evidence type="ECO:0000256" key="12">
    <source>
        <dbReference type="SAM" id="MobiDB-lite"/>
    </source>
</evidence>
<keyword evidence="18" id="KW-1185">Reference proteome</keyword>
<dbReference type="InterPro" id="IPR001965">
    <property type="entry name" value="Znf_PHD"/>
</dbReference>
<feature type="domain" description="AWS" evidence="16">
    <location>
        <begin position="723"/>
        <end position="775"/>
    </location>
</feature>
<dbReference type="Pfam" id="PF23004">
    <property type="entry name" value="PHDvar_NSD"/>
    <property type="match status" value="1"/>
</dbReference>
<keyword evidence="11" id="KW-0539">Nucleus</keyword>
<dbReference type="PROSITE" id="PS50812">
    <property type="entry name" value="PWWP"/>
    <property type="match status" value="2"/>
</dbReference>
<dbReference type="Pfam" id="PF00856">
    <property type="entry name" value="SET"/>
    <property type="match status" value="1"/>
</dbReference>
<dbReference type="InterPro" id="IPR059153">
    <property type="entry name" value="NSD_PHD-1st"/>
</dbReference>
<keyword evidence="5" id="KW-0808">Transferase</keyword>
<evidence type="ECO:0000256" key="9">
    <source>
        <dbReference type="ARBA" id="ARBA00022771"/>
    </source>
</evidence>
<dbReference type="InterPro" id="IPR055197">
    <property type="entry name" value="PHDvar_NSD"/>
</dbReference>
<keyword evidence="9" id="KW-0863">Zinc-finger</keyword>
<dbReference type="GO" id="GO:0005634">
    <property type="term" value="C:nucleus"/>
    <property type="evidence" value="ECO:0007669"/>
    <property type="project" value="UniProtKB-SubCell"/>
</dbReference>
<evidence type="ECO:0000256" key="11">
    <source>
        <dbReference type="ARBA" id="ARBA00023242"/>
    </source>
</evidence>
<dbReference type="GO" id="GO:0005694">
    <property type="term" value="C:chromosome"/>
    <property type="evidence" value="ECO:0007669"/>
    <property type="project" value="UniProtKB-SubCell"/>
</dbReference>
<evidence type="ECO:0000256" key="4">
    <source>
        <dbReference type="ARBA" id="ARBA00022603"/>
    </source>
</evidence>
<dbReference type="Proteomes" id="UP000708208">
    <property type="component" value="Unassembled WGS sequence"/>
</dbReference>
<dbReference type="InterPro" id="IPR013087">
    <property type="entry name" value="Znf_C2H2_type"/>
</dbReference>
<feature type="region of interest" description="Disordered" evidence="12">
    <location>
        <begin position="224"/>
        <end position="285"/>
    </location>
</feature>
<dbReference type="InterPro" id="IPR003616">
    <property type="entry name" value="Post-SET_dom"/>
</dbReference>
<dbReference type="GO" id="GO:0032259">
    <property type="term" value="P:methylation"/>
    <property type="evidence" value="ECO:0007669"/>
    <property type="project" value="UniProtKB-KW"/>
</dbReference>
<evidence type="ECO:0000256" key="5">
    <source>
        <dbReference type="ARBA" id="ARBA00022679"/>
    </source>
</evidence>
<keyword evidence="10" id="KW-0862">Zinc</keyword>
<dbReference type="InterPro" id="IPR006560">
    <property type="entry name" value="AWS_dom"/>
</dbReference>